<dbReference type="InterPro" id="IPR003995">
    <property type="entry name" value="RTX_toxin_determinant-A"/>
</dbReference>
<evidence type="ECO:0000256" key="2">
    <source>
        <dbReference type="ARBA" id="ARBA00004613"/>
    </source>
</evidence>
<dbReference type="InterPro" id="IPR011049">
    <property type="entry name" value="Serralysin-like_metalloprot_C"/>
</dbReference>
<dbReference type="InterPro" id="IPR050557">
    <property type="entry name" value="RTX_toxin/Mannuronan_C5-epim"/>
</dbReference>
<evidence type="ECO:0000259" key="10">
    <source>
        <dbReference type="Pfam" id="PF13946"/>
    </source>
</evidence>
<dbReference type="GO" id="GO:0016020">
    <property type="term" value="C:membrane"/>
    <property type="evidence" value="ECO:0007669"/>
    <property type="project" value="UniProtKB-SubCell"/>
</dbReference>
<evidence type="ECO:0000256" key="1">
    <source>
        <dbReference type="ARBA" id="ARBA00004370"/>
    </source>
</evidence>
<keyword evidence="4" id="KW-0800">Toxin</keyword>
<evidence type="ECO:0000256" key="4">
    <source>
        <dbReference type="ARBA" id="ARBA00022656"/>
    </source>
</evidence>
<dbReference type="PANTHER" id="PTHR38340:SF1">
    <property type="entry name" value="S-LAYER PROTEIN"/>
    <property type="match status" value="1"/>
</dbReference>
<dbReference type="PROSITE" id="PS00330">
    <property type="entry name" value="HEMOLYSIN_CALCIUM"/>
    <property type="match status" value="7"/>
</dbReference>
<name>A0A6N9HMG4_9BURK</name>
<dbReference type="InterPro" id="IPR025282">
    <property type="entry name" value="DUF4214"/>
</dbReference>
<evidence type="ECO:0000313" key="12">
    <source>
        <dbReference type="Proteomes" id="UP000448575"/>
    </source>
</evidence>
<evidence type="ECO:0000256" key="8">
    <source>
        <dbReference type="ARBA" id="ARBA00023136"/>
    </source>
</evidence>
<keyword evidence="8" id="KW-0472">Membrane</keyword>
<accession>A0A6N9HMG4</accession>
<dbReference type="SUPFAM" id="SSF51120">
    <property type="entry name" value="beta-Roll"/>
    <property type="match status" value="4"/>
</dbReference>
<dbReference type="Pfam" id="PF00353">
    <property type="entry name" value="HemolysinCabind"/>
    <property type="match status" value="8"/>
</dbReference>
<keyword evidence="3" id="KW-0964">Secreted</keyword>
<dbReference type="Proteomes" id="UP000448575">
    <property type="component" value="Unassembled WGS sequence"/>
</dbReference>
<evidence type="ECO:0000256" key="7">
    <source>
        <dbReference type="ARBA" id="ARBA00023026"/>
    </source>
</evidence>
<keyword evidence="12" id="KW-1185">Reference proteome</keyword>
<keyword evidence="6" id="KW-0677">Repeat</keyword>
<evidence type="ECO:0000256" key="5">
    <source>
        <dbReference type="ARBA" id="ARBA00022729"/>
    </source>
</evidence>
<keyword evidence="7" id="KW-0843">Virulence</keyword>
<dbReference type="GO" id="GO:0005509">
    <property type="term" value="F:calcium ion binding"/>
    <property type="evidence" value="ECO:0007669"/>
    <property type="project" value="InterPro"/>
</dbReference>
<feature type="domain" description="DUF4214" evidence="10">
    <location>
        <begin position="825"/>
        <end position="895"/>
    </location>
</feature>
<keyword evidence="5" id="KW-0732">Signal</keyword>
<dbReference type="AlphaFoldDB" id="A0A6N9HMG4"/>
<evidence type="ECO:0000313" key="11">
    <source>
        <dbReference type="EMBL" id="MYN03885.1"/>
    </source>
</evidence>
<dbReference type="Pfam" id="PF13946">
    <property type="entry name" value="DUF4214"/>
    <property type="match status" value="1"/>
</dbReference>
<sequence length="911" mass="94603">MKNQKNMTSTVTLISSSPSVRAESVDARSNIVLTFSGPVKAGAGKFEILDRSDRTLVSEPMSGSHVTISGNTVTIDPPRDLPYLSSIKLVFTGDWLLDSSGAAISTPSDFIFWTGMSATALDMQGTDMADILHGSDLVDRLDGGAGNDEIGGFGGNDVLAGGLGDDSVWGGDGDDLLLGGDGNDFLQGNEGNDVLEGGAGDDELRDFAGNDTLSGGDGNDRIYSWGPGRSFIDGGRGDDSIIARQSDIVAAGDGNDIIQLQLLSDSTDGRVDGGAGDDRFEIGLLTGTSGSINLTGGSGRDTYVLQLSRNHEGVGAGRGEITDFAAGVRGDQIDLAPLIIDYQYKHGYNTGNPFAPGGFVRLQSDGADTLLLLLEDGERTLLRLKNVQPQQLTGDNFVGGYRPDGGSQGLSLQGTGANDVLTGYEVDDQLMGGHGDDVLDGAGGNDVLRGGAGVDELLGGYGDDVLDGGTGNDVLRDYSGRNTLRGGAGNDSLSVGGTDFVAEGDDGDDIIYAGGNGRVSGGNGNDVLRAAAGAMLILDGGSGNDTIDITGIFGGAIVTASGGSGRDVFNVGNVAPNRVTVSDFTTGAGGDLIDVSGVMPYSPNGNPFGTGHLRLRQEGLDTILEFSWAGAAGSGTDWRDIATFSNTNAADFTRDNFLHGISPDGGNEGPTLVGGSGNDELRGQFLNDLLEGNDGNDQLYGGFGNDVLRGGNGDDMLDGGGGDDLLDGGAGFDVVQLARKRFDFKIWVENGSFKVQDLQGLSGTDTLQGIERLQLDGTTVAFDGNGVGGQVYRLYQAAFDRAPDQVGMGFWIHHADRGQDLVSIAEAFVTSAEFKTLYGAAPTNAEVIDRLYYNVLHRAPDAEGRAFWLDVLDRKLAPLSSVLVGFSESKENVANLAEVIGKGFDYTTWYG</sequence>
<dbReference type="InterPro" id="IPR001343">
    <property type="entry name" value="Hemolysn_Ca-bd"/>
</dbReference>
<dbReference type="PRINTS" id="PR01488">
    <property type="entry name" value="RTXTOXINA"/>
</dbReference>
<evidence type="ECO:0000259" key="9">
    <source>
        <dbReference type="Pfam" id="PF13205"/>
    </source>
</evidence>
<dbReference type="RefSeq" id="WP_161026853.1">
    <property type="nucleotide sequence ID" value="NZ_WWCJ01000012.1"/>
</dbReference>
<protein>
    <submittedName>
        <fullName evidence="11">DUF4214 domain-containing protein</fullName>
    </submittedName>
</protein>
<organism evidence="11 12">
    <name type="scientific">Pseudoduganella guangdongensis</name>
    <dbReference type="NCBI Taxonomy" id="2692179"/>
    <lineage>
        <taxon>Bacteria</taxon>
        <taxon>Pseudomonadati</taxon>
        <taxon>Pseudomonadota</taxon>
        <taxon>Betaproteobacteria</taxon>
        <taxon>Burkholderiales</taxon>
        <taxon>Oxalobacteraceae</taxon>
        <taxon>Telluria group</taxon>
        <taxon>Pseudoduganella</taxon>
    </lineage>
</organism>
<dbReference type="GO" id="GO:0090729">
    <property type="term" value="F:toxin activity"/>
    <property type="evidence" value="ECO:0007669"/>
    <property type="project" value="UniProtKB-KW"/>
</dbReference>
<dbReference type="Pfam" id="PF13205">
    <property type="entry name" value="Big_5"/>
    <property type="match status" value="1"/>
</dbReference>
<dbReference type="PRINTS" id="PR00313">
    <property type="entry name" value="CABNDNGRPT"/>
</dbReference>
<comment type="subcellular location">
    <subcellularLocation>
        <location evidence="1">Membrane</location>
    </subcellularLocation>
    <subcellularLocation>
        <location evidence="2">Secreted</location>
    </subcellularLocation>
</comment>
<reference evidence="11 12" key="1">
    <citation type="submission" date="2019-12" db="EMBL/GenBank/DDBJ databases">
        <title>Novel species isolated from a subtropical stream in China.</title>
        <authorList>
            <person name="Lu H."/>
        </authorList>
    </citation>
    <scope>NUCLEOTIDE SEQUENCE [LARGE SCALE GENOMIC DNA]</scope>
    <source>
        <strain evidence="11 12">DS3</strain>
    </source>
</reference>
<dbReference type="InterPro" id="IPR018511">
    <property type="entry name" value="Hemolysin-typ_Ca-bd_CS"/>
</dbReference>
<proteinExistence type="predicted"/>
<evidence type="ECO:0000256" key="3">
    <source>
        <dbReference type="ARBA" id="ARBA00022525"/>
    </source>
</evidence>
<dbReference type="PANTHER" id="PTHR38340">
    <property type="entry name" value="S-LAYER PROTEIN"/>
    <property type="match status" value="1"/>
</dbReference>
<gene>
    <name evidence="11" type="ORF">GTP41_17465</name>
</gene>
<comment type="caution">
    <text evidence="11">The sequence shown here is derived from an EMBL/GenBank/DDBJ whole genome shotgun (WGS) entry which is preliminary data.</text>
</comment>
<feature type="domain" description="SbsA Ig-like" evidence="9">
    <location>
        <begin position="9"/>
        <end position="113"/>
    </location>
</feature>
<dbReference type="InterPro" id="IPR032812">
    <property type="entry name" value="SbsA_Ig"/>
</dbReference>
<dbReference type="Gene3D" id="2.150.10.10">
    <property type="entry name" value="Serralysin-like metalloprotease, C-terminal"/>
    <property type="match status" value="6"/>
</dbReference>
<evidence type="ECO:0000256" key="6">
    <source>
        <dbReference type="ARBA" id="ARBA00022737"/>
    </source>
</evidence>
<dbReference type="GO" id="GO:0005576">
    <property type="term" value="C:extracellular region"/>
    <property type="evidence" value="ECO:0007669"/>
    <property type="project" value="UniProtKB-SubCell"/>
</dbReference>
<dbReference type="EMBL" id="WWCJ01000012">
    <property type="protein sequence ID" value="MYN03885.1"/>
    <property type="molecule type" value="Genomic_DNA"/>
</dbReference>